<evidence type="ECO:0000313" key="3">
    <source>
        <dbReference type="EMBL" id="BCR06352.1"/>
    </source>
</evidence>
<dbReference type="EMBL" id="AP024355">
    <property type="protein sequence ID" value="BCR06352.1"/>
    <property type="molecule type" value="Genomic_DNA"/>
</dbReference>
<feature type="domain" description="Phosphatidic acid phosphatase type 2/haloperoxidase" evidence="2">
    <location>
        <begin position="98"/>
        <end position="224"/>
    </location>
</feature>
<protein>
    <submittedName>
        <fullName evidence="3">PAP2 family phosphoesterase</fullName>
    </submittedName>
</protein>
<dbReference type="Pfam" id="PF01569">
    <property type="entry name" value="PAP2"/>
    <property type="match status" value="1"/>
</dbReference>
<dbReference type="InterPro" id="IPR000326">
    <property type="entry name" value="PAP2/HPO"/>
</dbReference>
<dbReference type="Gene3D" id="1.20.144.10">
    <property type="entry name" value="Phosphatidic acid phosphatase type 2/haloperoxidase"/>
    <property type="match status" value="1"/>
</dbReference>
<evidence type="ECO:0000313" key="4">
    <source>
        <dbReference type="Proteomes" id="UP001319827"/>
    </source>
</evidence>
<feature type="transmembrane region" description="Helical" evidence="1">
    <location>
        <begin position="152"/>
        <end position="171"/>
    </location>
</feature>
<organism evidence="3 4">
    <name type="scientific">Desulfuromonas versatilis</name>
    <dbReference type="NCBI Taxonomy" id="2802975"/>
    <lineage>
        <taxon>Bacteria</taxon>
        <taxon>Pseudomonadati</taxon>
        <taxon>Thermodesulfobacteriota</taxon>
        <taxon>Desulfuromonadia</taxon>
        <taxon>Desulfuromonadales</taxon>
        <taxon>Desulfuromonadaceae</taxon>
        <taxon>Desulfuromonas</taxon>
    </lineage>
</organism>
<sequence length="250" mass="27276">MSERANLDHGFWLWHAGLPLLLFGALAAVFELSDWDLILSDRFFDAARGGWYLKHSWWADGLIHRGGKYLVLATALGALGLWLGSYRWAELLRFRHGALFMVLCIALGTGLVAAGKATINRHCPWDYQRYGGKVPYVRLFESPVPGHKTGHGFPAGHASGGFALTGSYFLFRRRRPRLALLGLGAGLALGGVFGFGQLVRGAHFASHNLYSVILCWLVSLGLYAGGFSGRLHPPQAQGEAARPRGKIPAP</sequence>
<proteinExistence type="predicted"/>
<evidence type="ECO:0000256" key="1">
    <source>
        <dbReference type="SAM" id="Phobius"/>
    </source>
</evidence>
<dbReference type="InterPro" id="IPR036938">
    <property type="entry name" value="PAP2/HPO_sf"/>
</dbReference>
<reference evidence="3 4" key="2">
    <citation type="journal article" date="2021" name="Int. J. Syst. Evol. Microbiol.">
        <title>Isolation and Polyphasic Characterization of Desulfuromonas versatilis sp. Nov., an Electrogenic Bacteria Capable of Versatile Metabolism Isolated from a Graphene Oxide-Reducing Enrichment Culture.</title>
        <authorList>
            <person name="Xie L."/>
            <person name="Yoshida N."/>
            <person name="Ishii S."/>
            <person name="Meng L."/>
        </authorList>
    </citation>
    <scope>NUCLEOTIDE SEQUENCE [LARGE SCALE GENOMIC DNA]</scope>
    <source>
        <strain evidence="3 4">NIT-T3</strain>
    </source>
</reference>
<keyword evidence="4" id="KW-1185">Reference proteome</keyword>
<dbReference type="Proteomes" id="UP001319827">
    <property type="component" value="Chromosome"/>
</dbReference>
<dbReference type="SUPFAM" id="SSF48317">
    <property type="entry name" value="Acid phosphatase/Vanadium-dependent haloperoxidase"/>
    <property type="match status" value="1"/>
</dbReference>
<dbReference type="CDD" id="cd03396">
    <property type="entry name" value="PAP2_like_6"/>
    <property type="match status" value="1"/>
</dbReference>
<feature type="transmembrane region" description="Helical" evidence="1">
    <location>
        <begin position="208"/>
        <end position="227"/>
    </location>
</feature>
<reference evidence="3 4" key="1">
    <citation type="journal article" date="2016" name="C (Basel)">
        <title>Selective Growth of and Electricity Production by Marine Exoelectrogenic Bacteria in Self-Aggregated Hydrogel of Microbially Reduced Graphene Oxide.</title>
        <authorList>
            <person name="Yoshida N."/>
            <person name="Goto Y."/>
            <person name="Miyata Y."/>
        </authorList>
    </citation>
    <scope>NUCLEOTIDE SEQUENCE [LARGE SCALE GENOMIC DNA]</scope>
    <source>
        <strain evidence="3 4">NIT-T3</strain>
    </source>
</reference>
<dbReference type="RefSeq" id="WP_221249729.1">
    <property type="nucleotide sequence ID" value="NZ_AP024355.1"/>
</dbReference>
<name>A0ABN6E2F6_9BACT</name>
<accession>A0ABN6E2F6</accession>
<feature type="transmembrane region" description="Helical" evidence="1">
    <location>
        <begin position="12"/>
        <end position="30"/>
    </location>
</feature>
<keyword evidence="1" id="KW-0812">Transmembrane</keyword>
<feature type="transmembrane region" description="Helical" evidence="1">
    <location>
        <begin position="69"/>
        <end position="86"/>
    </location>
</feature>
<feature type="transmembrane region" description="Helical" evidence="1">
    <location>
        <begin position="98"/>
        <end position="119"/>
    </location>
</feature>
<evidence type="ECO:0000259" key="2">
    <source>
        <dbReference type="Pfam" id="PF01569"/>
    </source>
</evidence>
<keyword evidence="1" id="KW-0472">Membrane</keyword>
<gene>
    <name evidence="3" type="ORF">DESUT3_34210</name>
</gene>
<feature type="transmembrane region" description="Helical" evidence="1">
    <location>
        <begin position="178"/>
        <end position="196"/>
    </location>
</feature>
<keyword evidence="1" id="KW-1133">Transmembrane helix</keyword>